<feature type="transmembrane region" description="Helical" evidence="6">
    <location>
        <begin position="218"/>
        <end position="242"/>
    </location>
</feature>
<dbReference type="PANTHER" id="PTHR30028:SF0">
    <property type="entry name" value="PROTEIN ALUMINUM SENSITIVE 3"/>
    <property type="match status" value="1"/>
</dbReference>
<keyword evidence="3 6" id="KW-0812">Transmembrane</keyword>
<feature type="transmembrane region" description="Helical" evidence="6">
    <location>
        <begin position="94"/>
        <end position="117"/>
    </location>
</feature>
<keyword evidence="5 6" id="KW-0472">Membrane</keyword>
<feature type="transmembrane region" description="Helical" evidence="6">
    <location>
        <begin position="37"/>
        <end position="59"/>
    </location>
</feature>
<feature type="transmembrane region" description="Helical" evidence="6">
    <location>
        <begin position="6"/>
        <end position="25"/>
    </location>
</feature>
<feature type="transmembrane region" description="Helical" evidence="6">
    <location>
        <begin position="193"/>
        <end position="212"/>
    </location>
</feature>
<dbReference type="Proteomes" id="UP000300381">
    <property type="component" value="Unassembled WGS sequence"/>
</dbReference>
<dbReference type="RefSeq" id="WP_137660461.1">
    <property type="nucleotide sequence ID" value="NZ_BJCQ01000011.1"/>
</dbReference>
<dbReference type="Pfam" id="PF03649">
    <property type="entry name" value="UPF0014"/>
    <property type="match status" value="1"/>
</dbReference>
<protein>
    <submittedName>
        <fullName evidence="7">Iron export ABC transporter permease subunit FetB</fullName>
    </submittedName>
</protein>
<dbReference type="PANTHER" id="PTHR30028">
    <property type="entry name" value="UPF0014 INNER MEMBRANE PROTEIN YBBM-RELATED"/>
    <property type="match status" value="1"/>
</dbReference>
<evidence type="ECO:0000256" key="3">
    <source>
        <dbReference type="ARBA" id="ARBA00022692"/>
    </source>
</evidence>
<evidence type="ECO:0000313" key="7">
    <source>
        <dbReference type="EMBL" id="GCL66862.1"/>
    </source>
</evidence>
<gene>
    <name evidence="7" type="ORF">PAGU1578_04830</name>
</gene>
<name>A0A480B2I9_9FIRM</name>
<evidence type="ECO:0000256" key="4">
    <source>
        <dbReference type="ARBA" id="ARBA00022989"/>
    </source>
</evidence>
<evidence type="ECO:0000256" key="1">
    <source>
        <dbReference type="ARBA" id="ARBA00004141"/>
    </source>
</evidence>
<reference evidence="7 8" key="1">
    <citation type="submission" date="2019-03" db="EMBL/GenBank/DDBJ databases">
        <title>Draft genome sequences of two Veillonella tobetsuensis clinical isolates from intraoperative bronchial fluids of elderly patients with pulmonary carcinoma.</title>
        <authorList>
            <person name="Akiyama T."/>
        </authorList>
    </citation>
    <scope>NUCLEOTIDE SEQUENCE [LARGE SCALE GENOMIC DNA]</scope>
    <source>
        <strain evidence="7 8">PAGU 1578</strain>
    </source>
</reference>
<feature type="transmembrane region" description="Helical" evidence="6">
    <location>
        <begin position="65"/>
        <end position="82"/>
    </location>
</feature>
<sequence length="254" mass="27541">MSQFQTISTTSLCLASVLVVISMLMSYRQELKLEKDIFISAVRASIQLLIIGFILSYIFSTESPIFIIGLLGFMAVNAAYNASKRGAGIPHALWISWFAITVGASITLLILLLTGILSFTAYQLIPVGGMVISGAMVAIGLCYRQLLSNFELRQQEVEIKLALGSTPKQASKAIIRDVIKTGLQPTIDSAKTLGIVALPGMMTGLILAGMPPLEAVKYQMIVTFMSLSTISIACFIACQLAYKGFFNNRNQLNK</sequence>
<dbReference type="AlphaFoldDB" id="A0A480B2I9"/>
<dbReference type="InterPro" id="IPR005226">
    <property type="entry name" value="UPF0014_fam"/>
</dbReference>
<evidence type="ECO:0000256" key="5">
    <source>
        <dbReference type="ARBA" id="ARBA00023136"/>
    </source>
</evidence>
<comment type="caution">
    <text evidence="7">The sequence shown here is derived from an EMBL/GenBank/DDBJ whole genome shotgun (WGS) entry which is preliminary data.</text>
</comment>
<comment type="subcellular location">
    <subcellularLocation>
        <location evidence="1">Membrane</location>
        <topology evidence="1">Multi-pass membrane protein</topology>
    </subcellularLocation>
</comment>
<keyword evidence="4 6" id="KW-1133">Transmembrane helix</keyword>
<evidence type="ECO:0000313" key="8">
    <source>
        <dbReference type="Proteomes" id="UP000300381"/>
    </source>
</evidence>
<comment type="similarity">
    <text evidence="2">Belongs to the UPF0014 family.</text>
</comment>
<dbReference type="GO" id="GO:0005886">
    <property type="term" value="C:plasma membrane"/>
    <property type="evidence" value="ECO:0007669"/>
    <property type="project" value="TreeGrafter"/>
</dbReference>
<evidence type="ECO:0000256" key="2">
    <source>
        <dbReference type="ARBA" id="ARBA00005268"/>
    </source>
</evidence>
<dbReference type="EMBL" id="BJCQ01000011">
    <property type="protein sequence ID" value="GCL66862.1"/>
    <property type="molecule type" value="Genomic_DNA"/>
</dbReference>
<evidence type="ECO:0000256" key="6">
    <source>
        <dbReference type="SAM" id="Phobius"/>
    </source>
</evidence>
<feature type="transmembrane region" description="Helical" evidence="6">
    <location>
        <begin position="123"/>
        <end position="143"/>
    </location>
</feature>
<organism evidence="7 8">
    <name type="scientific">Veillonella tobetsuensis</name>
    <dbReference type="NCBI Taxonomy" id="1110546"/>
    <lineage>
        <taxon>Bacteria</taxon>
        <taxon>Bacillati</taxon>
        <taxon>Bacillota</taxon>
        <taxon>Negativicutes</taxon>
        <taxon>Veillonellales</taxon>
        <taxon>Veillonellaceae</taxon>
        <taxon>Veillonella</taxon>
    </lineage>
</organism>
<proteinExistence type="inferred from homology"/>
<accession>A0A480B2I9</accession>